<sequence length="124" mass="13750">MLFAVVLLSNDTCSCVNYEYVPTQTISPQGAKTVWVRCASKTKERVTIMLLGDSDSKKLNPFPIFKTKPSKGPTPRERTRRRAVVLADSFGQSWSRFNVKCRSTATPPLGGTASYRLLFLATTS</sequence>
<protein>
    <submittedName>
        <fullName evidence="2">Uncharacterized protein</fullName>
    </submittedName>
</protein>
<name>A0A8T1WQF9_9STRA</name>
<dbReference type="OrthoDB" id="90640at2759"/>
<comment type="caution">
    <text evidence="2">The sequence shown here is derived from an EMBL/GenBank/DDBJ whole genome shotgun (WGS) entry which is preliminary data.</text>
</comment>
<evidence type="ECO:0000256" key="1">
    <source>
        <dbReference type="SAM" id="MobiDB-lite"/>
    </source>
</evidence>
<dbReference type="AlphaFoldDB" id="A0A8T1WQF9"/>
<evidence type="ECO:0000313" key="2">
    <source>
        <dbReference type="EMBL" id="KAG7393959.1"/>
    </source>
</evidence>
<dbReference type="EMBL" id="JAGDFM010000001">
    <property type="protein sequence ID" value="KAG7393959.1"/>
    <property type="molecule type" value="Genomic_DNA"/>
</dbReference>
<organism evidence="2 3">
    <name type="scientific">Phytophthora pseudosyringae</name>
    <dbReference type="NCBI Taxonomy" id="221518"/>
    <lineage>
        <taxon>Eukaryota</taxon>
        <taxon>Sar</taxon>
        <taxon>Stramenopiles</taxon>
        <taxon>Oomycota</taxon>
        <taxon>Peronosporomycetes</taxon>
        <taxon>Peronosporales</taxon>
        <taxon>Peronosporaceae</taxon>
        <taxon>Phytophthora</taxon>
    </lineage>
</organism>
<reference evidence="2" key="1">
    <citation type="submission" date="2021-02" db="EMBL/GenBank/DDBJ databases">
        <authorList>
            <person name="Palmer J.M."/>
        </authorList>
    </citation>
    <scope>NUCLEOTIDE SEQUENCE</scope>
    <source>
        <strain evidence="2">SCRP734</strain>
    </source>
</reference>
<dbReference type="Proteomes" id="UP000694044">
    <property type="component" value="Unassembled WGS sequence"/>
</dbReference>
<gene>
    <name evidence="2" type="ORF">PHYPSEUDO_000136</name>
</gene>
<feature type="region of interest" description="Disordered" evidence="1">
    <location>
        <begin position="61"/>
        <end position="80"/>
    </location>
</feature>
<evidence type="ECO:0000313" key="3">
    <source>
        <dbReference type="Proteomes" id="UP000694044"/>
    </source>
</evidence>
<proteinExistence type="predicted"/>
<keyword evidence="3" id="KW-1185">Reference proteome</keyword>
<accession>A0A8T1WQF9</accession>